<comment type="caution">
    <text evidence="4">The sequence shown here is derived from an EMBL/GenBank/DDBJ whole genome shotgun (WGS) entry which is preliminary data.</text>
</comment>
<dbReference type="EMBL" id="JAHQCR010000030">
    <property type="protein sequence ID" value="MBU9721064.1"/>
    <property type="molecule type" value="Genomic_DNA"/>
</dbReference>
<dbReference type="Pfam" id="PF03480">
    <property type="entry name" value="DctP"/>
    <property type="match status" value="1"/>
</dbReference>
<feature type="region of interest" description="Disordered" evidence="2">
    <location>
        <begin position="27"/>
        <end position="70"/>
    </location>
</feature>
<evidence type="ECO:0000256" key="1">
    <source>
        <dbReference type="ARBA" id="ARBA00022729"/>
    </source>
</evidence>
<dbReference type="NCBIfam" id="NF037995">
    <property type="entry name" value="TRAP_S1"/>
    <property type="match status" value="1"/>
</dbReference>
<dbReference type="PANTHER" id="PTHR33376:SF15">
    <property type="entry name" value="BLL6794 PROTEIN"/>
    <property type="match status" value="1"/>
</dbReference>
<dbReference type="Gene3D" id="3.40.190.170">
    <property type="entry name" value="Bacterial extracellular solute-binding protein, family 7"/>
    <property type="match status" value="1"/>
</dbReference>
<dbReference type="PROSITE" id="PS51257">
    <property type="entry name" value="PROKAR_LIPOPROTEIN"/>
    <property type="match status" value="1"/>
</dbReference>
<gene>
    <name evidence="4" type="ORF">KS407_06350</name>
</gene>
<evidence type="ECO:0000313" key="5">
    <source>
        <dbReference type="Proteomes" id="UP000790580"/>
    </source>
</evidence>
<dbReference type="Proteomes" id="UP000790580">
    <property type="component" value="Unassembled WGS sequence"/>
</dbReference>
<dbReference type="PANTHER" id="PTHR33376">
    <property type="match status" value="1"/>
</dbReference>
<protein>
    <submittedName>
        <fullName evidence="4">TRAP transporter substrate-binding protein</fullName>
    </submittedName>
</protein>
<keyword evidence="5" id="KW-1185">Reference proteome</keyword>
<evidence type="ECO:0000256" key="3">
    <source>
        <dbReference type="SAM" id="SignalP"/>
    </source>
</evidence>
<dbReference type="InterPro" id="IPR038404">
    <property type="entry name" value="TRAP_DctP_sf"/>
</dbReference>
<evidence type="ECO:0000313" key="4">
    <source>
        <dbReference type="EMBL" id="MBU9721064.1"/>
    </source>
</evidence>
<feature type="compositionally biased region" description="Acidic residues" evidence="2">
    <location>
        <begin position="39"/>
        <end position="68"/>
    </location>
</feature>
<feature type="signal peptide" evidence="3">
    <location>
        <begin position="1"/>
        <end position="25"/>
    </location>
</feature>
<reference evidence="4 5" key="1">
    <citation type="submission" date="2021-06" db="EMBL/GenBank/DDBJ databases">
        <title>Bacillus sp. RD4P76, an endophyte from a halophyte.</title>
        <authorList>
            <person name="Sun J.-Q."/>
        </authorList>
    </citation>
    <scope>NUCLEOTIDE SEQUENCE [LARGE SCALE GENOMIC DNA]</scope>
    <source>
        <strain evidence="4 5">JCM 17098</strain>
    </source>
</reference>
<feature type="chain" id="PRO_5045606083" evidence="3">
    <location>
        <begin position="26"/>
        <end position="387"/>
    </location>
</feature>
<dbReference type="RefSeq" id="WP_088076266.1">
    <property type="nucleotide sequence ID" value="NZ_JAHQCR010000030.1"/>
</dbReference>
<organism evidence="4 5">
    <name type="scientific">Evansella alkalicola</name>
    <dbReference type="NCBI Taxonomy" id="745819"/>
    <lineage>
        <taxon>Bacteria</taxon>
        <taxon>Bacillati</taxon>
        <taxon>Bacillota</taxon>
        <taxon>Bacilli</taxon>
        <taxon>Bacillales</taxon>
        <taxon>Bacillaceae</taxon>
        <taxon>Evansella</taxon>
    </lineage>
</organism>
<sequence length="387" mass="42532">MNVLKRSFLLIIISILFTAVMVACGGDEGSEEASTTNTDENDVTEETNEPSEEEEGESDSDSESEAETMDPVTLSLADFAPAPHPIQREIFPEWAAAIEEATDGLVTIEMYPGGSLLGSGDIYPGVESGLADIGHDVSGYNPGRLPVLNSLYSGGLEYRNSAVSSHVAKDVVEQLNPEELQDTEIMFIYGIAPGLLMTSEPVRSLEDLEGMQIRASGTNVATLEALGATPVAMPVTEAYESMSRGIVDGSLLPADTLRSFNLAEVTNYVTHSSLIYTTINYVTMNKDVWDSFPSHIQEAIREVNEQAFEHSIEVFTREVEDSLQYAIDEHGVEEIFLTEEEEARWLDRLVDMIDLRIEELNDAGLDGEDIMNQLVELTKKYNEELGE</sequence>
<dbReference type="InterPro" id="IPR018389">
    <property type="entry name" value="DctP_fam"/>
</dbReference>
<dbReference type="CDD" id="cd13665">
    <property type="entry name" value="PBP2_TRAP_Dctp3_4"/>
    <property type="match status" value="1"/>
</dbReference>
<accession>A0ABS6JTR0</accession>
<evidence type="ECO:0000256" key="2">
    <source>
        <dbReference type="SAM" id="MobiDB-lite"/>
    </source>
</evidence>
<name>A0ABS6JTR0_9BACI</name>
<proteinExistence type="predicted"/>
<keyword evidence="1 3" id="KW-0732">Signal</keyword>